<evidence type="ECO:0000313" key="2">
    <source>
        <dbReference type="Proteomes" id="UP000027036"/>
    </source>
</evidence>
<dbReference type="RefSeq" id="WP_131269476.1">
    <property type="nucleotide sequence ID" value="NZ_JDSO01000112.1"/>
</dbReference>
<gene>
    <name evidence="1" type="ORF">HPS10_08290</name>
</gene>
<dbReference type="AlphaFoldDB" id="A0A836MBE0"/>
<evidence type="ECO:0008006" key="3">
    <source>
        <dbReference type="Google" id="ProtNLM"/>
    </source>
</evidence>
<proteinExistence type="predicted"/>
<organism evidence="1 2">
    <name type="scientific">Glaesserella parasuis HPS10</name>
    <dbReference type="NCBI Taxonomy" id="1450514"/>
    <lineage>
        <taxon>Bacteria</taxon>
        <taxon>Pseudomonadati</taxon>
        <taxon>Pseudomonadota</taxon>
        <taxon>Gammaproteobacteria</taxon>
        <taxon>Pasteurellales</taxon>
        <taxon>Pasteurellaceae</taxon>
        <taxon>Glaesserella</taxon>
    </lineage>
</organism>
<dbReference type="Proteomes" id="UP000027036">
    <property type="component" value="Unassembled WGS sequence"/>
</dbReference>
<comment type="caution">
    <text evidence="1">The sequence shown here is derived from an EMBL/GenBank/DDBJ whole genome shotgun (WGS) entry which is preliminary data.</text>
</comment>
<evidence type="ECO:0000313" key="1">
    <source>
        <dbReference type="EMBL" id="KDB46217.1"/>
    </source>
</evidence>
<reference evidence="1 2" key="1">
    <citation type="submission" date="2014-02" db="EMBL/GenBank/DDBJ databases">
        <title>Comparative genomics of Haemophilus parasuis isolated from pig lungs.</title>
        <authorList>
            <person name="Kittichotirat W."/>
            <person name="Bumgarner R.E."/>
            <person name="Lawrence P."/>
        </authorList>
    </citation>
    <scope>NUCLEOTIDE SEQUENCE [LARGE SCALE GENOMIC DNA]</scope>
    <source>
        <strain evidence="1 2">HPS10</strain>
    </source>
</reference>
<name>A0A836MBE0_GLAPU</name>
<accession>A0A836MBE0</accession>
<dbReference type="EMBL" id="JDSO01000112">
    <property type="protein sequence ID" value="KDB46217.1"/>
    <property type="molecule type" value="Genomic_DNA"/>
</dbReference>
<sequence length="97" mass="11008">MANSNNYGKKGVMLSCPRCEHPLNIITSERPTLLTVKARIVCCNPRCEGFRSDFLGEMLNFSLATFRPAPEVASWTLSEVKVKRKDENQLELHIPEE</sequence>
<protein>
    <recommendedName>
        <fullName evidence="3">Zinc finger Ogr/Delta-type domain-containing protein</fullName>
    </recommendedName>
</protein>